<keyword evidence="1" id="KW-0472">Membrane</keyword>
<accession>A0AAE9A2X9</accession>
<sequence>MGSPVYYIAAPYGHCNVSVSTLMIFENRFYLLNSKKKWWKRIRLFWMASNFLFGILYQIPVILEVPDPKYAKEVVINSLPCVPEFLYTADIVLPSLNDTTVILCTVIYVLVIFGQLFVFATIIMVQLSTNFGASTLSGTTRRLQKRLLKALIWQTGIPFLYLVLPGCYSVFSVYTEYFNITLNNLVATVASLHGFVSTLSIILIHQPYRNTVVFWRKNKKSERAKWINPVISTHTQY</sequence>
<name>A0AAE9A2X9_CAEBR</name>
<dbReference type="InterPro" id="IPR019422">
    <property type="entry name" value="7TM_GPCR_serpentine_rcpt_Srh"/>
</dbReference>
<dbReference type="PANTHER" id="PTHR22941">
    <property type="entry name" value="SERPENTINE RECEPTOR"/>
    <property type="match status" value="1"/>
</dbReference>
<dbReference type="InterPro" id="IPR053220">
    <property type="entry name" value="Nematode_rcpt-like_serp_H"/>
</dbReference>
<dbReference type="EMBL" id="CP090895">
    <property type="protein sequence ID" value="ULT87571.1"/>
    <property type="molecule type" value="Genomic_DNA"/>
</dbReference>
<feature type="transmembrane region" description="Helical" evidence="1">
    <location>
        <begin position="184"/>
        <end position="204"/>
    </location>
</feature>
<organism evidence="2 3">
    <name type="scientific">Caenorhabditis briggsae</name>
    <dbReference type="NCBI Taxonomy" id="6238"/>
    <lineage>
        <taxon>Eukaryota</taxon>
        <taxon>Metazoa</taxon>
        <taxon>Ecdysozoa</taxon>
        <taxon>Nematoda</taxon>
        <taxon>Chromadorea</taxon>
        <taxon>Rhabditida</taxon>
        <taxon>Rhabditina</taxon>
        <taxon>Rhabditomorpha</taxon>
        <taxon>Rhabditoidea</taxon>
        <taxon>Rhabditidae</taxon>
        <taxon>Peloderinae</taxon>
        <taxon>Caenorhabditis</taxon>
    </lineage>
</organism>
<feature type="transmembrane region" description="Helical" evidence="1">
    <location>
        <begin position="45"/>
        <end position="63"/>
    </location>
</feature>
<evidence type="ECO:0000313" key="2">
    <source>
        <dbReference type="EMBL" id="ULT87571.1"/>
    </source>
</evidence>
<feature type="transmembrane region" description="Helical" evidence="1">
    <location>
        <begin position="146"/>
        <end position="164"/>
    </location>
</feature>
<evidence type="ECO:0000313" key="3">
    <source>
        <dbReference type="Proteomes" id="UP000827892"/>
    </source>
</evidence>
<reference evidence="2 3" key="1">
    <citation type="submission" date="2022-02" db="EMBL/GenBank/DDBJ databases">
        <title>Chromosome-level reference genomes for two strains of Caenorhabditis briggsae: an improved platform for comparative genomics.</title>
        <authorList>
            <person name="Stevens L."/>
            <person name="Andersen E.C."/>
        </authorList>
    </citation>
    <scope>NUCLEOTIDE SEQUENCE [LARGE SCALE GENOMIC DNA]</scope>
    <source>
        <strain evidence="2">QX1410_ONT</strain>
        <tissue evidence="2">Whole-organism</tissue>
    </source>
</reference>
<feature type="transmembrane region" description="Helical" evidence="1">
    <location>
        <begin position="100"/>
        <end position="125"/>
    </location>
</feature>
<gene>
    <name evidence="2" type="ORF">L3Y34_007018</name>
</gene>
<proteinExistence type="predicted"/>
<dbReference type="AlphaFoldDB" id="A0AAE9A2X9"/>
<dbReference type="PANTHER" id="PTHR22941:SF173">
    <property type="entry name" value="SERPENTINE RECEPTOR, CLASS H"/>
    <property type="match status" value="1"/>
</dbReference>
<evidence type="ECO:0000256" key="1">
    <source>
        <dbReference type="SAM" id="Phobius"/>
    </source>
</evidence>
<feature type="transmembrane region" description="Helical" evidence="1">
    <location>
        <begin position="6"/>
        <end position="25"/>
    </location>
</feature>
<protein>
    <submittedName>
        <fullName evidence="2">Uncharacterized protein</fullName>
    </submittedName>
</protein>
<dbReference type="Pfam" id="PF10318">
    <property type="entry name" value="7TM_GPCR_Srh"/>
    <property type="match status" value="1"/>
</dbReference>
<dbReference type="Proteomes" id="UP000827892">
    <property type="component" value="Chromosome V"/>
</dbReference>
<keyword evidence="1" id="KW-1133">Transmembrane helix</keyword>
<keyword evidence="1" id="KW-0812">Transmembrane</keyword>